<sequence>MPMKVGPPTADGSYLGSQDSGTRYGAAWNRCRKTAWLSRRYSFLLRTNFQIWAVLGTNRVFNGILRTGYFYDAWKRGKVNTIPKPRKDPRSPSNIRSITLLSHVAKTFKHALC</sequence>
<comment type="caution">
    <text evidence="2">The sequence shown here is derived from an EMBL/GenBank/DDBJ whole genome shotgun (WGS) entry which is preliminary data.</text>
</comment>
<proteinExistence type="predicted"/>
<keyword evidence="2" id="KW-0548">Nucleotidyltransferase</keyword>
<keyword evidence="2" id="KW-0695">RNA-directed DNA polymerase</keyword>
<protein>
    <submittedName>
        <fullName evidence="2">Probable RNA-directed DNA polymerase from transposon X-element</fullName>
    </submittedName>
</protein>
<keyword evidence="3" id="KW-1185">Reference proteome</keyword>
<feature type="region of interest" description="Disordered" evidence="1">
    <location>
        <begin position="1"/>
        <end position="20"/>
    </location>
</feature>
<organism evidence="2 3">
    <name type="scientific">Eumeta variegata</name>
    <name type="common">Bagworm moth</name>
    <name type="synonym">Eumeta japonica</name>
    <dbReference type="NCBI Taxonomy" id="151549"/>
    <lineage>
        <taxon>Eukaryota</taxon>
        <taxon>Metazoa</taxon>
        <taxon>Ecdysozoa</taxon>
        <taxon>Arthropoda</taxon>
        <taxon>Hexapoda</taxon>
        <taxon>Insecta</taxon>
        <taxon>Pterygota</taxon>
        <taxon>Neoptera</taxon>
        <taxon>Endopterygota</taxon>
        <taxon>Lepidoptera</taxon>
        <taxon>Glossata</taxon>
        <taxon>Ditrysia</taxon>
        <taxon>Tineoidea</taxon>
        <taxon>Psychidae</taxon>
        <taxon>Oiketicinae</taxon>
        <taxon>Eumeta</taxon>
    </lineage>
</organism>
<evidence type="ECO:0000313" key="2">
    <source>
        <dbReference type="EMBL" id="GBP85474.1"/>
    </source>
</evidence>
<keyword evidence="2" id="KW-0808">Transferase</keyword>
<accession>A0A4C1ZEF5</accession>
<evidence type="ECO:0000256" key="1">
    <source>
        <dbReference type="SAM" id="MobiDB-lite"/>
    </source>
</evidence>
<evidence type="ECO:0000313" key="3">
    <source>
        <dbReference type="Proteomes" id="UP000299102"/>
    </source>
</evidence>
<gene>
    <name evidence="2" type="ORF">EVAR_64772_1</name>
</gene>
<name>A0A4C1ZEF5_EUMVA</name>
<reference evidence="2 3" key="1">
    <citation type="journal article" date="2019" name="Commun. Biol.">
        <title>The bagworm genome reveals a unique fibroin gene that provides high tensile strength.</title>
        <authorList>
            <person name="Kono N."/>
            <person name="Nakamura H."/>
            <person name="Ohtoshi R."/>
            <person name="Tomita M."/>
            <person name="Numata K."/>
            <person name="Arakawa K."/>
        </authorList>
    </citation>
    <scope>NUCLEOTIDE SEQUENCE [LARGE SCALE GENOMIC DNA]</scope>
</reference>
<dbReference type="AlphaFoldDB" id="A0A4C1ZEF5"/>
<dbReference type="EMBL" id="BGZK01001738">
    <property type="protein sequence ID" value="GBP85474.1"/>
    <property type="molecule type" value="Genomic_DNA"/>
</dbReference>
<dbReference type="OrthoDB" id="415068at2759"/>
<dbReference type="Proteomes" id="UP000299102">
    <property type="component" value="Unassembled WGS sequence"/>
</dbReference>
<dbReference type="GO" id="GO:0003964">
    <property type="term" value="F:RNA-directed DNA polymerase activity"/>
    <property type="evidence" value="ECO:0007669"/>
    <property type="project" value="UniProtKB-KW"/>
</dbReference>